<accession>A0ABR2ZKP6</accession>
<proteinExistence type="predicted"/>
<dbReference type="EMBL" id="JBBXMP010000111">
    <property type="protein sequence ID" value="KAL0062237.1"/>
    <property type="molecule type" value="Genomic_DNA"/>
</dbReference>
<feature type="transmembrane region" description="Helical" evidence="1">
    <location>
        <begin position="29"/>
        <end position="51"/>
    </location>
</feature>
<comment type="caution">
    <text evidence="2">The sequence shown here is derived from an EMBL/GenBank/DDBJ whole genome shotgun (WGS) entry which is preliminary data.</text>
</comment>
<reference evidence="2 3" key="1">
    <citation type="submission" date="2024-05" db="EMBL/GenBank/DDBJ databases">
        <title>A draft genome resource for the thread blight pathogen Marasmius tenuissimus strain MS-2.</title>
        <authorList>
            <person name="Yulfo-Soto G.E."/>
            <person name="Baruah I.K."/>
            <person name="Amoako-Attah I."/>
            <person name="Bukari Y."/>
            <person name="Meinhardt L.W."/>
            <person name="Bailey B.A."/>
            <person name="Cohen S.P."/>
        </authorList>
    </citation>
    <scope>NUCLEOTIDE SEQUENCE [LARGE SCALE GENOMIC DNA]</scope>
    <source>
        <strain evidence="2 3">MS-2</strain>
    </source>
</reference>
<evidence type="ECO:0000313" key="2">
    <source>
        <dbReference type="EMBL" id="KAL0062237.1"/>
    </source>
</evidence>
<feature type="transmembrane region" description="Helical" evidence="1">
    <location>
        <begin position="71"/>
        <end position="92"/>
    </location>
</feature>
<evidence type="ECO:0000256" key="1">
    <source>
        <dbReference type="SAM" id="Phobius"/>
    </source>
</evidence>
<keyword evidence="1" id="KW-0812">Transmembrane</keyword>
<keyword evidence="1" id="KW-1133">Transmembrane helix</keyword>
<keyword evidence="3" id="KW-1185">Reference proteome</keyword>
<organism evidence="2 3">
    <name type="scientific">Marasmius tenuissimus</name>
    <dbReference type="NCBI Taxonomy" id="585030"/>
    <lineage>
        <taxon>Eukaryota</taxon>
        <taxon>Fungi</taxon>
        <taxon>Dikarya</taxon>
        <taxon>Basidiomycota</taxon>
        <taxon>Agaricomycotina</taxon>
        <taxon>Agaricomycetes</taxon>
        <taxon>Agaricomycetidae</taxon>
        <taxon>Agaricales</taxon>
        <taxon>Marasmiineae</taxon>
        <taxon>Marasmiaceae</taxon>
        <taxon>Marasmius</taxon>
    </lineage>
</organism>
<sequence length="101" mass="11323">MRAVPNTIRGRYVEGNGCVIMWTEAGTFVTWYTVTMVVDFVVLSLTAYKTYLEYQDMYHGGLIKLVFEDGLVYFVVVFLSNLSAVVLSLLNLNPVMAIAAE</sequence>
<gene>
    <name evidence="2" type="ORF">AAF712_010919</name>
</gene>
<name>A0ABR2ZKP6_9AGAR</name>
<keyword evidence="1" id="KW-0472">Membrane</keyword>
<evidence type="ECO:0000313" key="3">
    <source>
        <dbReference type="Proteomes" id="UP001437256"/>
    </source>
</evidence>
<protein>
    <submittedName>
        <fullName evidence="2">Uncharacterized protein</fullName>
    </submittedName>
</protein>
<dbReference type="Proteomes" id="UP001437256">
    <property type="component" value="Unassembled WGS sequence"/>
</dbReference>